<keyword evidence="2" id="KW-0507">mRNA processing</keyword>
<feature type="domain" description="Pre-mRNA-splicing factor 3" evidence="8">
    <location>
        <begin position="62"/>
        <end position="273"/>
    </location>
</feature>
<dbReference type="OrthoDB" id="10264544at2759"/>
<dbReference type="GO" id="GO:0046540">
    <property type="term" value="C:U4/U6 x U5 tri-snRNP complex"/>
    <property type="evidence" value="ECO:0007669"/>
    <property type="project" value="InterPro"/>
</dbReference>
<dbReference type="InterPro" id="IPR027104">
    <property type="entry name" value="Prp3"/>
</dbReference>
<evidence type="ECO:0000256" key="2">
    <source>
        <dbReference type="ARBA" id="ARBA00022664"/>
    </source>
</evidence>
<evidence type="ECO:0000259" key="7">
    <source>
        <dbReference type="Pfam" id="PF06544"/>
    </source>
</evidence>
<feature type="region of interest" description="Disordered" evidence="6">
    <location>
        <begin position="1"/>
        <end position="28"/>
    </location>
</feature>
<evidence type="ECO:0000256" key="3">
    <source>
        <dbReference type="ARBA" id="ARBA00023187"/>
    </source>
</evidence>
<keyword evidence="4" id="KW-0539">Nucleus</keyword>
<keyword evidence="3" id="KW-0508">mRNA splicing</keyword>
<dbReference type="Pfam" id="PF08572">
    <property type="entry name" value="PRP3"/>
    <property type="match status" value="1"/>
</dbReference>
<comment type="caution">
    <text evidence="9">The sequence shown here is derived from an EMBL/GenBank/DDBJ whole genome shotgun (WGS) entry which is preliminary data.</text>
</comment>
<dbReference type="Proteomes" id="UP000769157">
    <property type="component" value="Unassembled WGS sequence"/>
</dbReference>
<evidence type="ECO:0000259" key="8">
    <source>
        <dbReference type="Pfam" id="PF08572"/>
    </source>
</evidence>
<dbReference type="GO" id="GO:0000398">
    <property type="term" value="P:mRNA splicing, via spliceosome"/>
    <property type="evidence" value="ECO:0007669"/>
    <property type="project" value="InterPro"/>
</dbReference>
<dbReference type="PANTHER" id="PTHR14212">
    <property type="entry name" value="U4/U6-ASSOCIATED RNA SPLICING FACTOR-RELATED"/>
    <property type="match status" value="1"/>
</dbReference>
<sequence>MSKRRNTSDGDNERLKREKRPSPPPTVLDKIAIHPLLRNGSPIPTSVNPLKNTRKREGFVVNPYIDQSDIKYSRPRREFHLNEKGKFIERANEIRRRMEEERKEKEEIKELADQGLTPDESLGEQFFLPSRPPAIEWWDQPLLNGRRYADLTKLTYTDRADVKNPITEYIQHPVPIMAPWEKHVKPAMSLYLTKKEIKRLRKNDRMEKIKEKQDRMKLGLDPTPAPKVKLKNLMNVLTNDAIKNPTEVEARVRREIEERRLVHEATNLERKATKEDKAEKLARKHASDLEKGYYTAVFVIQELGETQNRYKVDINAKQLDLRGMCLNMSDGPSLVIVEGGERSVNKYKRLILHRIHWDSHFELLWEGQLADLHFSKWTMYNFTDEEDILSLLAKFRLDNYWIQAKAAIIRS</sequence>
<evidence type="ECO:0000256" key="6">
    <source>
        <dbReference type="SAM" id="MobiDB-lite"/>
    </source>
</evidence>
<evidence type="ECO:0000256" key="5">
    <source>
        <dbReference type="SAM" id="Coils"/>
    </source>
</evidence>
<evidence type="ECO:0000313" key="9">
    <source>
        <dbReference type="EMBL" id="KAH3661758.1"/>
    </source>
</evidence>
<protein>
    <submittedName>
        <fullName evidence="9">Uncharacterized protein</fullName>
    </submittedName>
</protein>
<dbReference type="RefSeq" id="XP_046058862.1">
    <property type="nucleotide sequence ID" value="XM_046207171.1"/>
</dbReference>
<comment type="subcellular location">
    <subcellularLocation>
        <location evidence="1">Nucleus</location>
    </subcellularLocation>
</comment>
<name>A0A9P8T0G8_9ASCO</name>
<reference evidence="9" key="1">
    <citation type="journal article" date="2021" name="Open Biol.">
        <title>Shared evolutionary footprints suggest mitochondrial oxidative damage underlies multiple complex I losses in fungi.</title>
        <authorList>
            <person name="Schikora-Tamarit M.A."/>
            <person name="Marcet-Houben M."/>
            <person name="Nosek J."/>
            <person name="Gabaldon T."/>
        </authorList>
    </citation>
    <scope>NUCLEOTIDE SEQUENCE</scope>
    <source>
        <strain evidence="9">CBS6075</strain>
    </source>
</reference>
<evidence type="ECO:0000256" key="1">
    <source>
        <dbReference type="ARBA" id="ARBA00004123"/>
    </source>
</evidence>
<dbReference type="GeneID" id="70237900"/>
<accession>A0A9P8T0G8</accession>
<reference evidence="9" key="2">
    <citation type="submission" date="2021-01" db="EMBL/GenBank/DDBJ databases">
        <authorList>
            <person name="Schikora-Tamarit M.A."/>
        </authorList>
    </citation>
    <scope>NUCLEOTIDE SEQUENCE</scope>
    <source>
        <strain evidence="9">CBS6075</strain>
    </source>
</reference>
<proteinExistence type="predicted"/>
<evidence type="ECO:0000313" key="10">
    <source>
        <dbReference type="Proteomes" id="UP000769157"/>
    </source>
</evidence>
<dbReference type="EMBL" id="JAEUBE010000414">
    <property type="protein sequence ID" value="KAH3661758.1"/>
    <property type="molecule type" value="Genomic_DNA"/>
</dbReference>
<keyword evidence="10" id="KW-1185">Reference proteome</keyword>
<evidence type="ECO:0000256" key="4">
    <source>
        <dbReference type="ARBA" id="ARBA00023242"/>
    </source>
</evidence>
<organism evidence="9 10">
    <name type="scientific">Ogataea philodendri</name>
    <dbReference type="NCBI Taxonomy" id="1378263"/>
    <lineage>
        <taxon>Eukaryota</taxon>
        <taxon>Fungi</taxon>
        <taxon>Dikarya</taxon>
        <taxon>Ascomycota</taxon>
        <taxon>Saccharomycotina</taxon>
        <taxon>Pichiomycetes</taxon>
        <taxon>Pichiales</taxon>
        <taxon>Pichiaceae</taxon>
        <taxon>Ogataea</taxon>
    </lineage>
</organism>
<feature type="coiled-coil region" evidence="5">
    <location>
        <begin position="84"/>
        <end position="114"/>
    </location>
</feature>
<feature type="compositionally biased region" description="Basic and acidic residues" evidence="6">
    <location>
        <begin position="1"/>
        <end position="16"/>
    </location>
</feature>
<dbReference type="Pfam" id="PF06544">
    <property type="entry name" value="Prp3_C"/>
    <property type="match status" value="1"/>
</dbReference>
<feature type="domain" description="Small nuclear ribonucleoprotein Prp3 C-terminal" evidence="7">
    <location>
        <begin position="296"/>
        <end position="403"/>
    </location>
</feature>
<dbReference type="InterPro" id="IPR010541">
    <property type="entry name" value="Prp3_C"/>
</dbReference>
<dbReference type="CDD" id="cd24162">
    <property type="entry name" value="Prp3_C"/>
    <property type="match status" value="1"/>
</dbReference>
<dbReference type="AlphaFoldDB" id="A0A9P8T0G8"/>
<keyword evidence="5" id="KW-0175">Coiled coil</keyword>
<dbReference type="InterPro" id="IPR013881">
    <property type="entry name" value="Pre-mRNA_splic_Prp3_dom"/>
</dbReference>
<gene>
    <name evidence="9" type="ORF">OGAPHI_005936</name>
</gene>
<dbReference type="PANTHER" id="PTHR14212:SF0">
    <property type="entry name" value="U4_U6 SMALL NUCLEAR RIBONUCLEOPROTEIN PRP3"/>
    <property type="match status" value="1"/>
</dbReference>